<dbReference type="GO" id="GO:0030151">
    <property type="term" value="F:molybdenum ion binding"/>
    <property type="evidence" value="ECO:0007669"/>
    <property type="project" value="InterPro"/>
</dbReference>
<dbReference type="GO" id="GO:0030170">
    <property type="term" value="F:pyridoxal phosphate binding"/>
    <property type="evidence" value="ECO:0007669"/>
    <property type="project" value="InterPro"/>
</dbReference>
<dbReference type="AlphaFoldDB" id="A0A1H8MJP3"/>
<dbReference type="STRING" id="310780.SAMN05216267_101916"/>
<feature type="domain" description="MOSC" evidence="1">
    <location>
        <begin position="30"/>
        <end position="173"/>
    </location>
</feature>
<keyword evidence="3" id="KW-1185">Reference proteome</keyword>
<dbReference type="InterPro" id="IPR011037">
    <property type="entry name" value="Pyrv_Knase-like_insert_dom_sf"/>
</dbReference>
<gene>
    <name evidence="2" type="ORF">SAMN05216267_101916</name>
</gene>
<accession>A0A1H8MJP3</accession>
<sequence length="224" mass="24136">MPHVLSVNVSRPMAVPYTDSAGGVTGIDKRPADGPVRVAAPGPRGSAGGGLAGDTVCDLRFHGGDDQAVYAYAREDLDHWERELGRPLMPGMFGENLTTTGIDVNAALVGERWRIGEHLVLEVTSGRIPCRTFAGRLDEKGWVKRFTQAVRPGPFFRVVVPGPVAPGDPVTVLSRPDHEVTVAFLFRAMTTEPALLPRVLAARDTLNTSYLTSVQDRLSRGVAR</sequence>
<evidence type="ECO:0000313" key="2">
    <source>
        <dbReference type="EMBL" id="SEO17503.1"/>
    </source>
</evidence>
<name>A0A1H8MJP3_9ACTN</name>
<dbReference type="SUPFAM" id="SSF50800">
    <property type="entry name" value="PK beta-barrel domain-like"/>
    <property type="match status" value="1"/>
</dbReference>
<dbReference type="PANTHER" id="PTHR30212:SF2">
    <property type="entry name" value="PROTEIN YIIM"/>
    <property type="match status" value="1"/>
</dbReference>
<dbReference type="RefSeq" id="WP_069465049.1">
    <property type="nucleotide sequence ID" value="NZ_FODD01000019.1"/>
</dbReference>
<reference evidence="2 3" key="1">
    <citation type="submission" date="2016-10" db="EMBL/GenBank/DDBJ databases">
        <authorList>
            <person name="de Groot N.N."/>
        </authorList>
    </citation>
    <scope>NUCLEOTIDE SEQUENCE [LARGE SCALE GENOMIC DNA]</scope>
    <source>
        <strain evidence="2 3">CGMCC 4.2026</strain>
    </source>
</reference>
<organism evidence="2 3">
    <name type="scientific">Actinacidiphila rubida</name>
    <dbReference type="NCBI Taxonomy" id="310780"/>
    <lineage>
        <taxon>Bacteria</taxon>
        <taxon>Bacillati</taxon>
        <taxon>Actinomycetota</taxon>
        <taxon>Actinomycetes</taxon>
        <taxon>Kitasatosporales</taxon>
        <taxon>Streptomycetaceae</taxon>
        <taxon>Actinacidiphila</taxon>
    </lineage>
</organism>
<dbReference type="Proteomes" id="UP000181951">
    <property type="component" value="Unassembled WGS sequence"/>
</dbReference>
<evidence type="ECO:0000259" key="1">
    <source>
        <dbReference type="PROSITE" id="PS51340"/>
    </source>
</evidence>
<dbReference type="GO" id="GO:0003824">
    <property type="term" value="F:catalytic activity"/>
    <property type="evidence" value="ECO:0007669"/>
    <property type="project" value="InterPro"/>
</dbReference>
<dbReference type="InterPro" id="IPR052353">
    <property type="entry name" value="Benzoxazolinone_Detox_Enz"/>
</dbReference>
<protein>
    <submittedName>
        <fullName evidence="2">MOSC domain-containing protein YiiM</fullName>
    </submittedName>
</protein>
<dbReference type="Pfam" id="PF03473">
    <property type="entry name" value="MOSC"/>
    <property type="match status" value="1"/>
</dbReference>
<evidence type="ECO:0000313" key="3">
    <source>
        <dbReference type="Proteomes" id="UP000181951"/>
    </source>
</evidence>
<dbReference type="OrthoDB" id="9786134at2"/>
<dbReference type="PANTHER" id="PTHR30212">
    <property type="entry name" value="PROTEIN YIIM"/>
    <property type="match status" value="1"/>
</dbReference>
<dbReference type="InterPro" id="IPR005302">
    <property type="entry name" value="MoCF_Sase_C"/>
</dbReference>
<proteinExistence type="predicted"/>
<dbReference type="PROSITE" id="PS51340">
    <property type="entry name" value="MOSC"/>
    <property type="match status" value="1"/>
</dbReference>
<dbReference type="Gene3D" id="2.40.33.20">
    <property type="entry name" value="PK beta-barrel domain-like"/>
    <property type="match status" value="1"/>
</dbReference>
<dbReference type="EMBL" id="FODD01000019">
    <property type="protein sequence ID" value="SEO17503.1"/>
    <property type="molecule type" value="Genomic_DNA"/>
</dbReference>